<dbReference type="GO" id="GO:0034069">
    <property type="term" value="F:aminoglycoside N-acetyltransferase activity"/>
    <property type="evidence" value="ECO:0007669"/>
    <property type="project" value="TreeGrafter"/>
</dbReference>
<reference evidence="3" key="1">
    <citation type="submission" date="2016-06" db="EMBL/GenBank/DDBJ databases">
        <authorList>
            <person name="Varghese N."/>
            <person name="Submissions Spin"/>
        </authorList>
    </citation>
    <scope>NUCLEOTIDE SEQUENCE [LARGE SCALE GENOMIC DNA]</scope>
    <source>
        <strain evidence="3">DSM 43819</strain>
    </source>
</reference>
<dbReference type="GO" id="GO:0030649">
    <property type="term" value="P:aminoglycoside antibiotic catabolic process"/>
    <property type="evidence" value="ECO:0007669"/>
    <property type="project" value="TreeGrafter"/>
</dbReference>
<evidence type="ECO:0000313" key="2">
    <source>
        <dbReference type="EMBL" id="SCG72594.1"/>
    </source>
</evidence>
<dbReference type="Gene3D" id="3.40.630.30">
    <property type="match status" value="1"/>
</dbReference>
<dbReference type="SUPFAM" id="SSF55729">
    <property type="entry name" value="Acyl-CoA N-acyltransferases (Nat)"/>
    <property type="match status" value="1"/>
</dbReference>
<proteinExistence type="predicted"/>
<dbReference type="Pfam" id="PF13527">
    <property type="entry name" value="Acetyltransf_9"/>
    <property type="match status" value="1"/>
</dbReference>
<dbReference type="EMBL" id="LT607754">
    <property type="protein sequence ID" value="SCG72594.1"/>
    <property type="molecule type" value="Genomic_DNA"/>
</dbReference>
<dbReference type="PANTHER" id="PTHR37817">
    <property type="entry name" value="N-ACETYLTRANSFERASE EIS"/>
    <property type="match status" value="1"/>
</dbReference>
<dbReference type="InterPro" id="IPR000182">
    <property type="entry name" value="GNAT_dom"/>
</dbReference>
<dbReference type="InterPro" id="IPR051554">
    <property type="entry name" value="Acetyltransferase_Eis"/>
</dbReference>
<evidence type="ECO:0000259" key="1">
    <source>
        <dbReference type="PROSITE" id="PS51186"/>
    </source>
</evidence>
<sequence length="133" mass="13878">MTVTVRELTPDELADAWQLGRLAFGSEPQPAPHATAPVPGLTRYGAFDERGLLVGKAADLHHDQWWDDRTVRAAGVGGVAVAPEARGRGVARALLGGLLRGAHERGAAVSALFPTVTAPYRACGCPGTGPHHT</sequence>
<name>A0A1C5JPT6_9ACTN</name>
<dbReference type="InterPro" id="IPR016181">
    <property type="entry name" value="Acyl_CoA_acyltransferase"/>
</dbReference>
<evidence type="ECO:0000313" key="3">
    <source>
        <dbReference type="Proteomes" id="UP000198221"/>
    </source>
</evidence>
<dbReference type="RefSeq" id="WP_231929456.1">
    <property type="nucleotide sequence ID" value="NZ_LT607754.1"/>
</dbReference>
<dbReference type="PANTHER" id="PTHR37817:SF1">
    <property type="entry name" value="N-ACETYLTRANSFERASE EIS"/>
    <property type="match status" value="1"/>
</dbReference>
<protein>
    <submittedName>
        <fullName evidence="2">Acetyltransferase (GNAT) domain-containing protein</fullName>
    </submittedName>
</protein>
<gene>
    <name evidence="2" type="ORF">GA0070613_5113</name>
</gene>
<feature type="domain" description="N-acetyltransferase" evidence="1">
    <location>
        <begin position="3"/>
        <end position="133"/>
    </location>
</feature>
<dbReference type="Proteomes" id="UP000198221">
    <property type="component" value="Chromosome I"/>
</dbReference>
<organism evidence="2 3">
    <name type="scientific">Micromonospora inositola</name>
    <dbReference type="NCBI Taxonomy" id="47865"/>
    <lineage>
        <taxon>Bacteria</taxon>
        <taxon>Bacillati</taxon>
        <taxon>Actinomycetota</taxon>
        <taxon>Actinomycetes</taxon>
        <taxon>Micromonosporales</taxon>
        <taxon>Micromonosporaceae</taxon>
        <taxon>Micromonospora</taxon>
    </lineage>
</organism>
<dbReference type="AlphaFoldDB" id="A0A1C5JPT6"/>
<dbReference type="PROSITE" id="PS51186">
    <property type="entry name" value="GNAT"/>
    <property type="match status" value="1"/>
</dbReference>
<keyword evidence="2" id="KW-0808">Transferase</keyword>
<keyword evidence="3" id="KW-1185">Reference proteome</keyword>
<accession>A0A1C5JPT6</accession>